<dbReference type="PANTHER" id="PTHR11455:SF9">
    <property type="entry name" value="CRYPTOCHROME CIRCADIAN CLOCK 5 ISOFORM X1"/>
    <property type="match status" value="1"/>
</dbReference>
<keyword evidence="9" id="KW-1185">Reference proteome</keyword>
<dbReference type="GO" id="GO:0006139">
    <property type="term" value="P:nucleobase-containing compound metabolic process"/>
    <property type="evidence" value="ECO:0007669"/>
    <property type="project" value="UniProtKB-ARBA"/>
</dbReference>
<feature type="binding site" evidence="4">
    <location>
        <begin position="260"/>
        <end position="267"/>
    </location>
    <ligand>
        <name>FAD</name>
        <dbReference type="ChEBI" id="CHEBI:57692"/>
    </ligand>
</feature>
<dbReference type="InterPro" id="IPR005101">
    <property type="entry name" value="Cryptochr/Photolyase_FAD-bd"/>
</dbReference>
<dbReference type="InterPro" id="IPR002081">
    <property type="entry name" value="Cryptochrome/DNA_photolyase_1"/>
</dbReference>
<dbReference type="Gene3D" id="1.25.40.80">
    <property type="match status" value="1"/>
</dbReference>
<feature type="binding site" evidence="4">
    <location>
        <position position="218"/>
    </location>
    <ligand>
        <name>FAD</name>
        <dbReference type="ChEBI" id="CHEBI:57692"/>
    </ligand>
</feature>
<dbReference type="InterPro" id="IPR036134">
    <property type="entry name" value="Crypto/Photolyase_FAD-like_sf"/>
</dbReference>
<evidence type="ECO:0000256" key="3">
    <source>
        <dbReference type="ARBA" id="ARBA00022991"/>
    </source>
</evidence>
<evidence type="ECO:0000256" key="1">
    <source>
        <dbReference type="ARBA" id="ARBA00022630"/>
    </source>
</evidence>
<dbReference type="InterPro" id="IPR006050">
    <property type="entry name" value="DNA_photolyase_N"/>
</dbReference>
<dbReference type="Pfam" id="PF03441">
    <property type="entry name" value="FAD_binding_7"/>
    <property type="match status" value="1"/>
</dbReference>
<evidence type="ECO:0000256" key="5">
    <source>
        <dbReference type="PIRSR" id="PIRSR602081-2"/>
    </source>
</evidence>
<feature type="site" description="Electron transfer via tryptophanyl radical" evidence="5">
    <location>
        <position position="343"/>
    </location>
</feature>
<evidence type="ECO:0000256" key="6">
    <source>
        <dbReference type="RuleBase" id="RU004182"/>
    </source>
</evidence>
<dbReference type="PANTHER" id="PTHR11455">
    <property type="entry name" value="CRYPTOCHROME"/>
    <property type="match status" value="1"/>
</dbReference>
<dbReference type="InterPro" id="IPR018394">
    <property type="entry name" value="DNA_photolyase_1_CS_C"/>
</dbReference>
<dbReference type="PRINTS" id="PR00147">
    <property type="entry name" value="DNAPHOTLYASE"/>
</dbReference>
<feature type="site" description="Electron transfer via tryptophanyl radical" evidence="5">
    <location>
        <position position="366"/>
    </location>
</feature>
<feature type="binding site" evidence="4">
    <location>
        <begin position="230"/>
        <end position="234"/>
    </location>
    <ligand>
        <name>FAD</name>
        <dbReference type="ChEBI" id="CHEBI:57692"/>
    </ligand>
</feature>
<accession>A0A8J3BMV1</accession>
<dbReference type="SUPFAM" id="SSF52425">
    <property type="entry name" value="Cryptochrome/photolyase, N-terminal domain"/>
    <property type="match status" value="1"/>
</dbReference>
<name>A0A8J3BMV1_9ACTN</name>
<proteinExistence type="inferred from homology"/>
<comment type="similarity">
    <text evidence="6">Belongs to the DNA photolyase family.</text>
</comment>
<dbReference type="InterPro" id="IPR014729">
    <property type="entry name" value="Rossmann-like_a/b/a_fold"/>
</dbReference>
<dbReference type="Proteomes" id="UP000662200">
    <property type="component" value="Unassembled WGS sequence"/>
</dbReference>
<dbReference type="PROSITE" id="PS51645">
    <property type="entry name" value="PHR_CRY_ALPHA_BETA"/>
    <property type="match status" value="1"/>
</dbReference>
<dbReference type="Gene3D" id="1.10.579.10">
    <property type="entry name" value="DNA Cyclobutane Dipyrimidine Photolyase, subunit A, domain 3"/>
    <property type="match status" value="1"/>
</dbReference>
<comment type="cofactor">
    <cofactor evidence="4">
        <name>FAD</name>
        <dbReference type="ChEBI" id="CHEBI:57692"/>
    </cofactor>
    <text evidence="4">Binds 1 FAD per subunit.</text>
</comment>
<keyword evidence="2 4" id="KW-0274">FAD</keyword>
<keyword evidence="1 4" id="KW-0285">Flavoprotein</keyword>
<keyword evidence="3 6" id="KW-0157">Chromophore</keyword>
<dbReference type="Pfam" id="PF00875">
    <property type="entry name" value="DNA_photolyase"/>
    <property type="match status" value="1"/>
</dbReference>
<dbReference type="EMBL" id="BMQC01000003">
    <property type="protein sequence ID" value="GGK22373.1"/>
    <property type="molecule type" value="Genomic_DNA"/>
</dbReference>
<feature type="binding site" evidence="4">
    <location>
        <begin position="356"/>
        <end position="358"/>
    </location>
    <ligand>
        <name>FAD</name>
        <dbReference type="ChEBI" id="CHEBI:57692"/>
    </ligand>
</feature>
<dbReference type="Gene3D" id="3.40.50.620">
    <property type="entry name" value="HUPs"/>
    <property type="match status" value="1"/>
</dbReference>
<dbReference type="GO" id="GO:0009416">
    <property type="term" value="P:response to light stimulus"/>
    <property type="evidence" value="ECO:0007669"/>
    <property type="project" value="TreeGrafter"/>
</dbReference>
<gene>
    <name evidence="8" type="ORF">GCM10010124_13560</name>
</gene>
<feature type="domain" description="Photolyase/cryptochrome alpha/beta" evidence="7">
    <location>
        <begin position="15"/>
        <end position="140"/>
    </location>
</feature>
<protein>
    <submittedName>
        <fullName evidence="8">Deoxyribodipyrimidine photo-lyase</fullName>
    </submittedName>
</protein>
<comment type="caution">
    <text evidence="8">The sequence shown here is derived from an EMBL/GenBank/DDBJ whole genome shotgun (WGS) entry which is preliminary data.</text>
</comment>
<dbReference type="PROSITE" id="PS00394">
    <property type="entry name" value="DNA_PHOTOLYASES_1_1"/>
    <property type="match status" value="1"/>
</dbReference>
<sequence length="405" mass="44821">MADVPADYGKGSGMDTAIVLFTRDLRVHDNPALAAACQLARRVVPLFVRDRAVRAGDPRQAFLAGALADLRGSLRERGGDLVVREGDPVAETLRLAREVGAEGVAVARDVSRFAQRRYDRLAEACGAHRIALKGFDSVTVVAPFALRPAGGDHYKVFSPYWRRWRELPHRAVLPAPSKVELPAGVAVGRLPGGADRAPVPGGERAARERMRRWDGSDYVEGHDDLAGDRTSRLSPYLHFGCLSPVELIGKAGVPEEFVRQVCWRDFYAQVCAAFPQIVDTPYRPGAHDEWRGSDADFDRWAAGETGVPLVDAGMRQLAAQGWMHNRARLVTASYLTKDLGVDWRRGAAHFMAALVDGDVANNYGNWQWVAGTGNDTRPYRKFNPHRQAERYDPSGGYRQRWLDRV</sequence>
<organism evidence="8 9">
    <name type="scientific">Pilimelia terevasa</name>
    <dbReference type="NCBI Taxonomy" id="53372"/>
    <lineage>
        <taxon>Bacteria</taxon>
        <taxon>Bacillati</taxon>
        <taxon>Actinomycetota</taxon>
        <taxon>Actinomycetes</taxon>
        <taxon>Micromonosporales</taxon>
        <taxon>Micromonosporaceae</taxon>
        <taxon>Pilimelia</taxon>
    </lineage>
</organism>
<dbReference type="AlphaFoldDB" id="A0A8J3BMV1"/>
<dbReference type="GO" id="GO:0071949">
    <property type="term" value="F:FAD binding"/>
    <property type="evidence" value="ECO:0007669"/>
    <property type="project" value="TreeGrafter"/>
</dbReference>
<evidence type="ECO:0000313" key="9">
    <source>
        <dbReference type="Proteomes" id="UP000662200"/>
    </source>
</evidence>
<evidence type="ECO:0000256" key="2">
    <source>
        <dbReference type="ARBA" id="ARBA00022827"/>
    </source>
</evidence>
<evidence type="ECO:0000259" key="7">
    <source>
        <dbReference type="PROSITE" id="PS51645"/>
    </source>
</evidence>
<evidence type="ECO:0000313" key="8">
    <source>
        <dbReference type="EMBL" id="GGK22373.1"/>
    </source>
</evidence>
<dbReference type="GO" id="GO:0006950">
    <property type="term" value="P:response to stress"/>
    <property type="evidence" value="ECO:0007669"/>
    <property type="project" value="UniProtKB-ARBA"/>
</dbReference>
<dbReference type="InterPro" id="IPR036155">
    <property type="entry name" value="Crypto/Photolyase_N_sf"/>
</dbReference>
<feature type="site" description="Electron transfer via tryptophanyl radical" evidence="5">
    <location>
        <position position="290"/>
    </location>
</feature>
<evidence type="ECO:0000256" key="4">
    <source>
        <dbReference type="PIRSR" id="PIRSR602081-1"/>
    </source>
</evidence>
<dbReference type="SUPFAM" id="SSF48173">
    <property type="entry name" value="Cryptochrome/photolyase FAD-binding domain"/>
    <property type="match status" value="1"/>
</dbReference>
<feature type="binding site" evidence="4">
    <location>
        <position position="257"/>
    </location>
    <ligand>
        <name>FAD</name>
        <dbReference type="ChEBI" id="CHEBI:57692"/>
    </ligand>
</feature>
<dbReference type="GO" id="GO:0003677">
    <property type="term" value="F:DNA binding"/>
    <property type="evidence" value="ECO:0007669"/>
    <property type="project" value="TreeGrafter"/>
</dbReference>
<reference evidence="8" key="2">
    <citation type="submission" date="2020-09" db="EMBL/GenBank/DDBJ databases">
        <authorList>
            <person name="Sun Q."/>
            <person name="Ohkuma M."/>
        </authorList>
    </citation>
    <scope>NUCLEOTIDE SEQUENCE</scope>
    <source>
        <strain evidence="8">JCM 3091</strain>
    </source>
</reference>
<dbReference type="GO" id="GO:0003904">
    <property type="term" value="F:deoxyribodipyrimidine photo-lyase activity"/>
    <property type="evidence" value="ECO:0007669"/>
    <property type="project" value="TreeGrafter"/>
</dbReference>
<reference evidence="8" key="1">
    <citation type="journal article" date="2014" name="Int. J. Syst. Evol. Microbiol.">
        <title>Complete genome sequence of Corynebacterium casei LMG S-19264T (=DSM 44701T), isolated from a smear-ripened cheese.</title>
        <authorList>
            <consortium name="US DOE Joint Genome Institute (JGI-PGF)"/>
            <person name="Walter F."/>
            <person name="Albersmeier A."/>
            <person name="Kalinowski J."/>
            <person name="Ruckert C."/>
        </authorList>
    </citation>
    <scope>NUCLEOTIDE SEQUENCE</scope>
    <source>
        <strain evidence="8">JCM 3091</strain>
    </source>
</reference>